<keyword evidence="1" id="KW-1133">Transmembrane helix</keyword>
<name>A0A1G5RVW7_9FIRM</name>
<keyword evidence="1" id="KW-0472">Membrane</keyword>
<dbReference type="OrthoDB" id="6396at2"/>
<dbReference type="InterPro" id="IPR009936">
    <property type="entry name" value="DUF1468"/>
</dbReference>
<dbReference type="AlphaFoldDB" id="A0A1G5RVW7"/>
<organism evidence="3 4">
    <name type="scientific">Acidaminobacter hydrogenoformans DSM 2784</name>
    <dbReference type="NCBI Taxonomy" id="1120920"/>
    <lineage>
        <taxon>Bacteria</taxon>
        <taxon>Bacillati</taxon>
        <taxon>Bacillota</taxon>
        <taxon>Clostridia</taxon>
        <taxon>Peptostreptococcales</taxon>
        <taxon>Acidaminobacteraceae</taxon>
        <taxon>Acidaminobacter</taxon>
    </lineage>
</organism>
<dbReference type="Pfam" id="PF07331">
    <property type="entry name" value="TctB"/>
    <property type="match status" value="1"/>
</dbReference>
<feature type="transmembrane region" description="Helical" evidence="1">
    <location>
        <begin position="122"/>
        <end position="142"/>
    </location>
</feature>
<feature type="transmembrane region" description="Helical" evidence="1">
    <location>
        <begin position="99"/>
        <end position="115"/>
    </location>
</feature>
<dbReference type="STRING" id="1120920.SAMN03080599_01145"/>
<keyword evidence="4" id="KW-1185">Reference proteome</keyword>
<accession>A0A1G5RVW7</accession>
<gene>
    <name evidence="3" type="ORF">SAMN03080599_01145</name>
</gene>
<protein>
    <submittedName>
        <fullName evidence="3">Tripartite tricarboxylate transporter TctB family protein</fullName>
    </submittedName>
</protein>
<reference evidence="3 4" key="1">
    <citation type="submission" date="2016-10" db="EMBL/GenBank/DDBJ databases">
        <authorList>
            <person name="de Groot N.N."/>
        </authorList>
    </citation>
    <scope>NUCLEOTIDE SEQUENCE [LARGE SCALE GENOMIC DNA]</scope>
    <source>
        <strain evidence="3 4">DSM 2784</strain>
    </source>
</reference>
<feature type="transmembrane region" description="Helical" evidence="1">
    <location>
        <begin position="7"/>
        <end position="26"/>
    </location>
</feature>
<proteinExistence type="predicted"/>
<feature type="domain" description="DUF1468" evidence="2">
    <location>
        <begin position="12"/>
        <end position="147"/>
    </location>
</feature>
<evidence type="ECO:0000313" key="3">
    <source>
        <dbReference type="EMBL" id="SCZ78186.1"/>
    </source>
</evidence>
<evidence type="ECO:0000256" key="1">
    <source>
        <dbReference type="SAM" id="Phobius"/>
    </source>
</evidence>
<dbReference type="EMBL" id="FMWL01000004">
    <property type="protein sequence ID" value="SCZ78186.1"/>
    <property type="molecule type" value="Genomic_DNA"/>
</dbReference>
<sequence>MKRTTKIAIASTCTIIFAIVFYIQTFKMSKTSYQLPRILIGIIVLLSIAMYLEAYFKAKKEAAKGLVHEDENNEKLHYDRIIVFILAIAAYIFSIKILGYFIVTPIFIVGIFMYLKALRLRTALIIAAFFTIFVYLLFIRFLHLPIPITMF</sequence>
<dbReference type="RefSeq" id="WP_092589940.1">
    <property type="nucleotide sequence ID" value="NZ_FMWL01000004.1"/>
</dbReference>
<feature type="transmembrane region" description="Helical" evidence="1">
    <location>
        <begin position="38"/>
        <end position="56"/>
    </location>
</feature>
<keyword evidence="1" id="KW-0812">Transmembrane</keyword>
<dbReference type="Proteomes" id="UP000199208">
    <property type="component" value="Unassembled WGS sequence"/>
</dbReference>
<evidence type="ECO:0000313" key="4">
    <source>
        <dbReference type="Proteomes" id="UP000199208"/>
    </source>
</evidence>
<evidence type="ECO:0000259" key="2">
    <source>
        <dbReference type="Pfam" id="PF07331"/>
    </source>
</evidence>